<gene>
    <name evidence="3" type="ORF">GII30_22560</name>
</gene>
<dbReference type="EMBL" id="CP045810">
    <property type="protein sequence ID" value="QHN41567.1"/>
    <property type="molecule type" value="Genomic_DNA"/>
</dbReference>
<dbReference type="SUPFAM" id="SSF55961">
    <property type="entry name" value="Bet v1-like"/>
    <property type="match status" value="1"/>
</dbReference>
<feature type="domain" description="Activator of Hsp90 ATPase homologue 1/2-like C-terminal" evidence="2">
    <location>
        <begin position="22"/>
        <end position="161"/>
    </location>
</feature>
<sequence>MPVTNVTHDIDTRTIVITAEFAAPRDRVWEVYANPRQLEKIWGPPTFPATFIEHNFVPGGKVTYYMTSPEGEKFGGWWEMVSIDKPNGFTFKDGFADAANDLQPVESMPVSFNDYRFTDNDGTTTALFTSVYETAEALQQVLDMGVIEGASSAINQIDELLAS</sequence>
<evidence type="ECO:0000256" key="1">
    <source>
        <dbReference type="ARBA" id="ARBA00006817"/>
    </source>
</evidence>
<dbReference type="RefSeq" id="WP_005183694.1">
    <property type="nucleotide sequence ID" value="NZ_CP045804.1"/>
</dbReference>
<accession>A0A857L2R6</accession>
<dbReference type="CDD" id="cd07814">
    <property type="entry name" value="SRPBCC_CalC_Aha1-like"/>
    <property type="match status" value="1"/>
</dbReference>
<evidence type="ECO:0000313" key="3">
    <source>
        <dbReference type="EMBL" id="QHN41567.1"/>
    </source>
</evidence>
<dbReference type="InterPro" id="IPR023393">
    <property type="entry name" value="START-like_dom_sf"/>
</dbReference>
<dbReference type="InterPro" id="IPR013538">
    <property type="entry name" value="ASHA1/2-like_C"/>
</dbReference>
<dbReference type="AlphaFoldDB" id="A0A857L2R6"/>
<protein>
    <submittedName>
        <fullName evidence="3">SRPBCC domain-containing protein</fullName>
    </submittedName>
</protein>
<name>A0A857L2R6_9ACTN</name>
<dbReference type="Gene3D" id="3.30.530.20">
    <property type="match status" value="1"/>
</dbReference>
<proteinExistence type="inferred from homology"/>
<comment type="similarity">
    <text evidence="1">Belongs to the AHA1 family.</text>
</comment>
<dbReference type="Pfam" id="PF08327">
    <property type="entry name" value="AHSA1"/>
    <property type="match status" value="1"/>
</dbReference>
<evidence type="ECO:0000259" key="2">
    <source>
        <dbReference type="Pfam" id="PF08327"/>
    </source>
</evidence>
<reference evidence="3" key="1">
    <citation type="journal article" date="2021" name="Nat. Microbiol.">
        <title>Cocultivation of an ultrasmall environmental parasitic bacterium with lytic ability against bacteria associated with wastewater foams.</title>
        <authorList>
            <person name="Batinovic S."/>
            <person name="Rose J.J.A."/>
            <person name="Ratcliffe J."/>
            <person name="Seviour R.J."/>
            <person name="Petrovski S."/>
        </authorList>
    </citation>
    <scope>NUCLEOTIDE SEQUENCE</scope>
    <source>
        <strain evidence="3">CON44</strain>
    </source>
</reference>
<organism evidence="3">
    <name type="scientific">Gordonia amarae</name>
    <dbReference type="NCBI Taxonomy" id="36821"/>
    <lineage>
        <taxon>Bacteria</taxon>
        <taxon>Bacillati</taxon>
        <taxon>Actinomycetota</taxon>
        <taxon>Actinomycetes</taxon>
        <taxon>Mycobacteriales</taxon>
        <taxon>Gordoniaceae</taxon>
        <taxon>Gordonia</taxon>
    </lineage>
</organism>